<evidence type="ECO:0000256" key="1">
    <source>
        <dbReference type="ARBA" id="ARBA00004651"/>
    </source>
</evidence>
<keyword evidence="4 7" id="KW-0812">Transmembrane</keyword>
<dbReference type="GO" id="GO:0005886">
    <property type="term" value="C:plasma membrane"/>
    <property type="evidence" value="ECO:0007669"/>
    <property type="project" value="UniProtKB-SubCell"/>
</dbReference>
<dbReference type="PANTHER" id="PTHR30106:SF2">
    <property type="entry name" value="UPF0324 INNER MEMBRANE PROTEIN YEIH"/>
    <property type="match status" value="1"/>
</dbReference>
<accession>A0A212QND9</accession>
<evidence type="ECO:0000256" key="6">
    <source>
        <dbReference type="ARBA" id="ARBA00023136"/>
    </source>
</evidence>
<reference evidence="9" key="1">
    <citation type="submission" date="2017-06" db="EMBL/GenBank/DDBJ databases">
        <authorList>
            <person name="Varghese N."/>
            <person name="Submissions S."/>
        </authorList>
    </citation>
    <scope>NUCLEOTIDE SEQUENCE [LARGE SCALE GENOMIC DNA]</scope>
    <source>
        <strain evidence="9">DSM 137</strain>
    </source>
</reference>
<feature type="transmembrane region" description="Helical" evidence="7">
    <location>
        <begin position="63"/>
        <end position="82"/>
    </location>
</feature>
<comment type="subcellular location">
    <subcellularLocation>
        <location evidence="1">Cell membrane</location>
        <topology evidence="1">Multi-pass membrane protein</topology>
    </subcellularLocation>
</comment>
<name>A0A212QND9_RHOAC</name>
<proteinExistence type="inferred from homology"/>
<sequence length="356" mass="36267">MFLQADKRAMFQPETAMTPTAASAIGRQNPFFTLAPGLALTAGVALCAYALRLIPGVAALSPMILSVLIGALIHNTVGAIGGTGEGVNFSLRRILRLSIVLIGLQITGQQAAEVGVGGIGLIAFGLLATLAATLWMGRLLGVPRGVALLIGVGTSICGASAIVAAKAATGGEEDDAAYAVAGVTLFGTIAMFLYPALAAPLHLSASQFGLWAGASVHEVAQAVFAAGQGGPEALQVGTIAKLTRVAMMAPVIILLGEIYFRLGLAGGAERRKPPFPWFLLGFLAMAALNSLVAIPSEVSAPLRAAATFLLSMAMAAMGLHTNLRHVFSAGLRPLALGLFASAFISGTVLTLIKLGM</sequence>
<dbReference type="Proteomes" id="UP000198418">
    <property type="component" value="Unassembled WGS sequence"/>
</dbReference>
<evidence type="ECO:0000256" key="3">
    <source>
        <dbReference type="ARBA" id="ARBA00022475"/>
    </source>
</evidence>
<keyword evidence="5 7" id="KW-1133">Transmembrane helix</keyword>
<comment type="similarity">
    <text evidence="2">Belongs to the UPF0324 family.</text>
</comment>
<feature type="transmembrane region" description="Helical" evidence="7">
    <location>
        <begin position="146"/>
        <end position="164"/>
    </location>
</feature>
<dbReference type="EMBL" id="FYDG01000001">
    <property type="protein sequence ID" value="SNB60916.1"/>
    <property type="molecule type" value="Genomic_DNA"/>
</dbReference>
<feature type="transmembrane region" description="Helical" evidence="7">
    <location>
        <begin position="31"/>
        <end position="51"/>
    </location>
</feature>
<evidence type="ECO:0000256" key="7">
    <source>
        <dbReference type="SAM" id="Phobius"/>
    </source>
</evidence>
<keyword evidence="6 7" id="KW-0472">Membrane</keyword>
<keyword evidence="9" id="KW-1185">Reference proteome</keyword>
<protein>
    <submittedName>
        <fullName evidence="8">Conserved hypothetical integral membrane protein</fullName>
    </submittedName>
</protein>
<organism evidence="8 9">
    <name type="scientific">Rhodoblastus acidophilus</name>
    <name type="common">Rhodopseudomonas acidophila</name>
    <dbReference type="NCBI Taxonomy" id="1074"/>
    <lineage>
        <taxon>Bacteria</taxon>
        <taxon>Pseudomonadati</taxon>
        <taxon>Pseudomonadota</taxon>
        <taxon>Alphaproteobacteria</taxon>
        <taxon>Hyphomicrobiales</taxon>
        <taxon>Rhodoblastaceae</taxon>
        <taxon>Rhodoblastus</taxon>
    </lineage>
</organism>
<evidence type="ECO:0000256" key="5">
    <source>
        <dbReference type="ARBA" id="ARBA00022989"/>
    </source>
</evidence>
<dbReference type="InterPro" id="IPR018383">
    <property type="entry name" value="UPF0324_pro"/>
</dbReference>
<dbReference type="Pfam" id="PF03601">
    <property type="entry name" value="Cons_hypoth698"/>
    <property type="match status" value="1"/>
</dbReference>
<dbReference type="AlphaFoldDB" id="A0A212QND9"/>
<feature type="transmembrane region" description="Helical" evidence="7">
    <location>
        <begin position="331"/>
        <end position="352"/>
    </location>
</feature>
<evidence type="ECO:0000256" key="4">
    <source>
        <dbReference type="ARBA" id="ARBA00022692"/>
    </source>
</evidence>
<feature type="transmembrane region" description="Helical" evidence="7">
    <location>
        <begin position="246"/>
        <end position="264"/>
    </location>
</feature>
<dbReference type="PANTHER" id="PTHR30106">
    <property type="entry name" value="INNER MEMBRANE PROTEIN YEIH-RELATED"/>
    <property type="match status" value="1"/>
</dbReference>
<feature type="transmembrane region" description="Helical" evidence="7">
    <location>
        <begin position="176"/>
        <end position="196"/>
    </location>
</feature>
<evidence type="ECO:0000256" key="2">
    <source>
        <dbReference type="ARBA" id="ARBA00007977"/>
    </source>
</evidence>
<feature type="transmembrane region" description="Helical" evidence="7">
    <location>
        <begin position="300"/>
        <end position="319"/>
    </location>
</feature>
<evidence type="ECO:0000313" key="9">
    <source>
        <dbReference type="Proteomes" id="UP000198418"/>
    </source>
</evidence>
<evidence type="ECO:0000313" key="8">
    <source>
        <dbReference type="EMBL" id="SNB60916.1"/>
    </source>
</evidence>
<gene>
    <name evidence="8" type="ORF">SAMN06265338_101947</name>
</gene>
<keyword evidence="3" id="KW-1003">Cell membrane</keyword>
<feature type="transmembrane region" description="Helical" evidence="7">
    <location>
        <begin position="276"/>
        <end position="294"/>
    </location>
</feature>
<feature type="transmembrane region" description="Helical" evidence="7">
    <location>
        <begin position="118"/>
        <end position="137"/>
    </location>
</feature>